<accession>A0A9P0LG96</accession>
<keyword evidence="2" id="KW-1185">Reference proteome</keyword>
<sequence length="46" mass="5259">TLQYEPTLVVKNKDIQKLINLSSCIHYLQLGCAMTAYCNEGKHTKF</sequence>
<dbReference type="EMBL" id="CAKOFQ010007156">
    <property type="protein sequence ID" value="CAH1992812.1"/>
    <property type="molecule type" value="Genomic_DNA"/>
</dbReference>
<comment type="caution">
    <text evidence="1">The sequence shown here is derived from an EMBL/GenBank/DDBJ whole genome shotgun (WGS) entry which is preliminary data.</text>
</comment>
<protein>
    <submittedName>
        <fullName evidence="1">Uncharacterized protein</fullName>
    </submittedName>
</protein>
<dbReference type="AlphaFoldDB" id="A0A9P0LG96"/>
<evidence type="ECO:0000313" key="1">
    <source>
        <dbReference type="EMBL" id="CAH1992812.1"/>
    </source>
</evidence>
<dbReference type="Proteomes" id="UP001152888">
    <property type="component" value="Unassembled WGS sequence"/>
</dbReference>
<evidence type="ECO:0000313" key="2">
    <source>
        <dbReference type="Proteomes" id="UP001152888"/>
    </source>
</evidence>
<reference evidence="1" key="1">
    <citation type="submission" date="2022-03" db="EMBL/GenBank/DDBJ databases">
        <authorList>
            <person name="Sayadi A."/>
        </authorList>
    </citation>
    <scope>NUCLEOTIDE SEQUENCE</scope>
</reference>
<proteinExistence type="predicted"/>
<feature type="non-terminal residue" evidence="1">
    <location>
        <position position="1"/>
    </location>
</feature>
<name>A0A9P0LG96_ACAOB</name>
<gene>
    <name evidence="1" type="ORF">ACAOBT_LOCUS21117</name>
</gene>
<organism evidence="1 2">
    <name type="scientific">Acanthoscelides obtectus</name>
    <name type="common">Bean weevil</name>
    <name type="synonym">Bruchus obtectus</name>
    <dbReference type="NCBI Taxonomy" id="200917"/>
    <lineage>
        <taxon>Eukaryota</taxon>
        <taxon>Metazoa</taxon>
        <taxon>Ecdysozoa</taxon>
        <taxon>Arthropoda</taxon>
        <taxon>Hexapoda</taxon>
        <taxon>Insecta</taxon>
        <taxon>Pterygota</taxon>
        <taxon>Neoptera</taxon>
        <taxon>Endopterygota</taxon>
        <taxon>Coleoptera</taxon>
        <taxon>Polyphaga</taxon>
        <taxon>Cucujiformia</taxon>
        <taxon>Chrysomeloidea</taxon>
        <taxon>Chrysomelidae</taxon>
        <taxon>Bruchinae</taxon>
        <taxon>Bruchini</taxon>
        <taxon>Acanthoscelides</taxon>
    </lineage>
</organism>